<evidence type="ECO:0000256" key="3">
    <source>
        <dbReference type="PIRSR" id="PIRSR003170-2"/>
    </source>
</evidence>
<dbReference type="Pfam" id="PF03070">
    <property type="entry name" value="TENA_THI-4"/>
    <property type="match status" value="1"/>
</dbReference>
<evidence type="ECO:0000256" key="1">
    <source>
        <dbReference type="PIRNR" id="PIRNR003170"/>
    </source>
</evidence>
<dbReference type="GO" id="GO:0050334">
    <property type="term" value="F:thiaminase activity"/>
    <property type="evidence" value="ECO:0007669"/>
    <property type="project" value="UniProtKB-UniRule"/>
</dbReference>
<dbReference type="PANTHER" id="PTHR43198:SF2">
    <property type="entry name" value="SI:CH1073-67J19.1-RELATED"/>
    <property type="match status" value="1"/>
</dbReference>
<keyword evidence="7" id="KW-1185">Reference proteome</keyword>
<dbReference type="InterPro" id="IPR050967">
    <property type="entry name" value="Thiamine_Salvage_TenA"/>
</dbReference>
<dbReference type="GO" id="GO:0005829">
    <property type="term" value="C:cytosol"/>
    <property type="evidence" value="ECO:0007669"/>
    <property type="project" value="TreeGrafter"/>
</dbReference>
<evidence type="ECO:0000313" key="5">
    <source>
        <dbReference type="EMBL" id="QIM65748.1"/>
    </source>
</evidence>
<feature type="binding site" evidence="3">
    <location>
        <position position="94"/>
    </location>
    <ligand>
        <name>substrate</name>
    </ligand>
</feature>
<dbReference type="CDD" id="cd19358">
    <property type="entry name" value="TenA_E_Spr0628-like"/>
    <property type="match status" value="1"/>
</dbReference>
<feature type="domain" description="Thiaminase-2/PQQC" evidence="4">
    <location>
        <begin position="25"/>
        <end position="224"/>
    </location>
</feature>
<feature type="binding site" evidence="3">
    <location>
        <position position="56"/>
    </location>
    <ligand>
        <name>substrate</name>
    </ligand>
</feature>
<dbReference type="EC" id="3.5.99.2" evidence="1"/>
<dbReference type="Gene3D" id="1.20.910.10">
    <property type="entry name" value="Heme oxygenase-like"/>
    <property type="match status" value="1"/>
</dbReference>
<comment type="pathway">
    <text evidence="1">Cofactor biosynthesis; thiamine diphosphate biosynthesis.</text>
</comment>
<feature type="binding site" evidence="3">
    <location>
        <position position="147"/>
    </location>
    <ligand>
        <name>substrate</name>
    </ligand>
</feature>
<dbReference type="RefSeq" id="WP_123955726.1">
    <property type="nucleotide sequence ID" value="NZ_CP015029.1"/>
</dbReference>
<accession>A0AAE7C3N7</accession>
<keyword evidence="1" id="KW-0784">Thiamine biosynthesis</keyword>
<comment type="function">
    <text evidence="1">Catalyzes an amino-pyrimidine hydrolysis reaction at the C5' of the pyrimidine moiety of thiamine compounds, a reaction that is part of a thiamine salvage pathway. Thus, catalyzes the conversion of 4-amino-5-aminomethyl-2-methylpyrimidine to 4-amino-5-hydroxymethyl-2-methylpyrimidine (HMP).</text>
</comment>
<sequence length="224" mass="26365">MNFQQLRQQHPDLPFSEQLRLYSDEEWQKIIHHRFVNELGEGTLANQVLSNYLIQDYTFVDSLTRLVCTAIADAPTMEIRHVLANFLTAITSDENTYFIRSFEALGVSESLYLSPKLNDVSLEFQQALSDGSTKGYAYAITTLFVAEWSYHTWAIRLRGKRPRHFYHKEWIALHDNIEFNAFVDWVRKQVDQFASQSEQEQNALAEQFKRLCRLEYQFFDAAYQ</sequence>
<comment type="similarity">
    <text evidence="1">Belongs to the TenA family.</text>
</comment>
<dbReference type="AlphaFoldDB" id="A0AAE7C3N7"/>
<dbReference type="SUPFAM" id="SSF48613">
    <property type="entry name" value="Heme oxygenase-like"/>
    <property type="match status" value="1"/>
</dbReference>
<dbReference type="GO" id="GO:0009228">
    <property type="term" value="P:thiamine biosynthetic process"/>
    <property type="evidence" value="ECO:0007669"/>
    <property type="project" value="UniProtKB-KW"/>
</dbReference>
<evidence type="ECO:0000313" key="8">
    <source>
        <dbReference type="Proteomes" id="UP000502287"/>
    </source>
</evidence>
<dbReference type="InterPro" id="IPR016084">
    <property type="entry name" value="Haem_Oase-like_multi-hlx"/>
</dbReference>
<evidence type="ECO:0000313" key="6">
    <source>
        <dbReference type="EMBL" id="RPE95791.1"/>
    </source>
</evidence>
<comment type="catalytic activity">
    <reaction evidence="1">
        <text>thiamine + H2O = 5-(2-hydroxyethyl)-4-methylthiazole + 4-amino-5-hydroxymethyl-2-methylpyrimidine + H(+)</text>
        <dbReference type="Rhea" id="RHEA:17509"/>
        <dbReference type="ChEBI" id="CHEBI:15377"/>
        <dbReference type="ChEBI" id="CHEBI:15378"/>
        <dbReference type="ChEBI" id="CHEBI:16892"/>
        <dbReference type="ChEBI" id="CHEBI:17957"/>
        <dbReference type="ChEBI" id="CHEBI:18385"/>
        <dbReference type="EC" id="3.5.99.2"/>
    </reaction>
</comment>
<feature type="active site" description="Proton donor" evidence="2">
    <location>
        <position position="215"/>
    </location>
</feature>
<protein>
    <recommendedName>
        <fullName evidence="1">Aminopyrimidine aminohydrolase</fullName>
        <ecNumber evidence="1">3.5.99.2</ecNumber>
    </recommendedName>
</protein>
<evidence type="ECO:0000313" key="7">
    <source>
        <dbReference type="Proteomes" id="UP000276901"/>
    </source>
</evidence>
<reference evidence="5 8" key="1">
    <citation type="submission" date="2016-03" db="EMBL/GenBank/DDBJ databases">
        <authorList>
            <person name="Hansen M.J."/>
            <person name="Bojesen A.M."/>
            <person name="Planet P."/>
        </authorList>
    </citation>
    <scope>NUCLEOTIDE SEQUENCE [LARGE SCALE GENOMIC DNA]</scope>
    <source>
        <strain evidence="5 8">HPA 21</strain>
    </source>
</reference>
<evidence type="ECO:0000256" key="2">
    <source>
        <dbReference type="PIRSR" id="PIRSR003170-1"/>
    </source>
</evidence>
<name>A0AAE7C3N7_9PAST</name>
<dbReference type="InterPro" id="IPR026285">
    <property type="entry name" value="TenA_E"/>
</dbReference>
<dbReference type="KEGG" id="fcl:A4G17_09940"/>
<dbReference type="EMBL" id="RKQT01000001">
    <property type="protein sequence ID" value="RPE95791.1"/>
    <property type="molecule type" value="Genomic_DNA"/>
</dbReference>
<dbReference type="Proteomes" id="UP000276901">
    <property type="component" value="Unassembled WGS sequence"/>
</dbReference>
<evidence type="ECO:0000259" key="4">
    <source>
        <dbReference type="Pfam" id="PF03070"/>
    </source>
</evidence>
<reference evidence="6 7" key="2">
    <citation type="submission" date="2018-11" db="EMBL/GenBank/DDBJ databases">
        <title>Genomic Encyclopedia of Type Strains, Phase IV (KMG-IV): sequencing the most valuable type-strain genomes for metagenomic binning, comparative biology and taxonomic classification.</title>
        <authorList>
            <person name="Goeker M."/>
        </authorList>
    </citation>
    <scope>NUCLEOTIDE SEQUENCE [LARGE SCALE GENOMIC DNA]</scope>
    <source>
        <strain evidence="6 7">DSM 25797</strain>
    </source>
</reference>
<dbReference type="Proteomes" id="UP000502287">
    <property type="component" value="Chromosome"/>
</dbReference>
<organism evidence="5 8">
    <name type="scientific">Frederiksenia canicola</name>
    <dbReference type="NCBI Taxonomy" id="123824"/>
    <lineage>
        <taxon>Bacteria</taxon>
        <taxon>Pseudomonadati</taxon>
        <taxon>Pseudomonadota</taxon>
        <taxon>Gammaproteobacteria</taxon>
        <taxon>Pasteurellales</taxon>
        <taxon>Pasteurellaceae</taxon>
        <taxon>Frederiksenia</taxon>
    </lineage>
</organism>
<dbReference type="PIRSF" id="PIRSF003170">
    <property type="entry name" value="Pet18p"/>
    <property type="match status" value="1"/>
</dbReference>
<dbReference type="InterPro" id="IPR004305">
    <property type="entry name" value="Thiaminase-2/PQQC"/>
</dbReference>
<comment type="catalytic activity">
    <reaction evidence="1">
        <text>4-amino-5-aminomethyl-2-methylpyrimidine + H2O = 4-amino-5-hydroxymethyl-2-methylpyrimidine + NH4(+)</text>
        <dbReference type="Rhea" id="RHEA:31799"/>
        <dbReference type="ChEBI" id="CHEBI:15377"/>
        <dbReference type="ChEBI" id="CHEBI:16892"/>
        <dbReference type="ChEBI" id="CHEBI:28938"/>
        <dbReference type="ChEBI" id="CHEBI:63416"/>
        <dbReference type="EC" id="3.5.99.2"/>
    </reaction>
</comment>
<keyword evidence="1" id="KW-0378">Hydrolase</keyword>
<dbReference type="EMBL" id="CP015029">
    <property type="protein sequence ID" value="QIM65748.1"/>
    <property type="molecule type" value="Genomic_DNA"/>
</dbReference>
<proteinExistence type="inferred from homology"/>
<gene>
    <name evidence="5" type="ORF">A4G17_09940</name>
    <name evidence="6" type="ORF">EDC49_0167</name>
</gene>
<dbReference type="PANTHER" id="PTHR43198">
    <property type="entry name" value="BIFUNCTIONAL TH2 PROTEIN"/>
    <property type="match status" value="1"/>
</dbReference>